<sequence>MRVLYVFVTVIAVASSCVENGKVFRDGDVWSTGQFLKKCIERTSNMHMYTEVKIIACLTPSNEVIKVGEEQRFGNTNYRCIGNSDGSVKLHSRTITVSPYRY</sequence>
<protein>
    <recommendedName>
        <fullName evidence="2">Abnormal cell migration protein 18-like fibronectin type I domain-containing protein</fullName>
    </recommendedName>
</protein>
<dbReference type="InterPro" id="IPR055119">
    <property type="entry name" value="Mig18_Fn1"/>
</dbReference>
<feature type="chain" id="PRO_5002081880" description="Abnormal cell migration protein 18-like fibronectin type I domain-containing protein" evidence="1">
    <location>
        <begin position="17"/>
        <end position="102"/>
    </location>
</feature>
<evidence type="ECO:0000259" key="2">
    <source>
        <dbReference type="Pfam" id="PF23003"/>
    </source>
</evidence>
<dbReference type="EMBL" id="KN553463">
    <property type="protein sequence ID" value="KHJ90035.1"/>
    <property type="molecule type" value="Genomic_DNA"/>
</dbReference>
<gene>
    <name evidence="3" type="ORF">OESDEN_10126</name>
</gene>
<keyword evidence="1" id="KW-0732">Signal</keyword>
<reference evidence="3 4" key="1">
    <citation type="submission" date="2014-03" db="EMBL/GenBank/DDBJ databases">
        <title>Draft genome of the hookworm Oesophagostomum dentatum.</title>
        <authorList>
            <person name="Mitreva M."/>
        </authorList>
    </citation>
    <scope>NUCLEOTIDE SEQUENCE [LARGE SCALE GENOMIC DNA]</scope>
    <source>
        <strain evidence="3 4">OD-Hann</strain>
    </source>
</reference>
<evidence type="ECO:0000313" key="4">
    <source>
        <dbReference type="Proteomes" id="UP000053660"/>
    </source>
</evidence>
<evidence type="ECO:0000256" key="1">
    <source>
        <dbReference type="SAM" id="SignalP"/>
    </source>
</evidence>
<dbReference type="Pfam" id="PF23003">
    <property type="entry name" value="Fn1_2"/>
    <property type="match status" value="1"/>
</dbReference>
<feature type="signal peptide" evidence="1">
    <location>
        <begin position="1"/>
        <end position="16"/>
    </location>
</feature>
<feature type="domain" description="Abnormal cell migration protein 18-like fibronectin type I" evidence="2">
    <location>
        <begin position="16"/>
        <end position="87"/>
    </location>
</feature>
<dbReference type="AlphaFoldDB" id="A0A0B1T3R6"/>
<evidence type="ECO:0000313" key="3">
    <source>
        <dbReference type="EMBL" id="KHJ90035.1"/>
    </source>
</evidence>
<keyword evidence="4" id="KW-1185">Reference proteome</keyword>
<organism evidence="3 4">
    <name type="scientific">Oesophagostomum dentatum</name>
    <name type="common">Nodular worm</name>
    <dbReference type="NCBI Taxonomy" id="61180"/>
    <lineage>
        <taxon>Eukaryota</taxon>
        <taxon>Metazoa</taxon>
        <taxon>Ecdysozoa</taxon>
        <taxon>Nematoda</taxon>
        <taxon>Chromadorea</taxon>
        <taxon>Rhabditida</taxon>
        <taxon>Rhabditina</taxon>
        <taxon>Rhabditomorpha</taxon>
        <taxon>Strongyloidea</taxon>
        <taxon>Strongylidae</taxon>
        <taxon>Oesophagostomum</taxon>
    </lineage>
</organism>
<accession>A0A0B1T3R6</accession>
<dbReference type="PROSITE" id="PS51257">
    <property type="entry name" value="PROKAR_LIPOPROTEIN"/>
    <property type="match status" value="1"/>
</dbReference>
<dbReference type="Proteomes" id="UP000053660">
    <property type="component" value="Unassembled WGS sequence"/>
</dbReference>
<dbReference type="OrthoDB" id="5785512at2759"/>
<name>A0A0B1T3R6_OESDE</name>
<proteinExistence type="predicted"/>